<gene>
    <name evidence="1" type="ORF">ABWT76_005243</name>
</gene>
<dbReference type="EMBL" id="CP159837">
    <property type="protein sequence ID" value="XCM36481.1"/>
    <property type="molecule type" value="Genomic_DNA"/>
</dbReference>
<dbReference type="AlphaFoldDB" id="A0AAU8JD67"/>
<accession>A0AAU8JD67</accession>
<protein>
    <submittedName>
        <fullName evidence="1">Uncharacterized protein</fullName>
    </submittedName>
</protein>
<dbReference type="RefSeq" id="WP_156331850.1">
    <property type="nucleotide sequence ID" value="NZ_CP159837.1"/>
</dbReference>
<evidence type="ECO:0000313" key="1">
    <source>
        <dbReference type="EMBL" id="XCM36481.1"/>
    </source>
</evidence>
<name>A0AAU8JD67_9CYAN</name>
<reference evidence="1" key="1">
    <citation type="submission" date="2024-07" db="EMBL/GenBank/DDBJ databases">
        <authorList>
            <person name="Kim Y.J."/>
            <person name="Jeong J.Y."/>
        </authorList>
    </citation>
    <scope>NUCLEOTIDE SEQUENCE</scope>
    <source>
        <strain evidence="1">GIHE-MW2</strain>
    </source>
</reference>
<organism evidence="1">
    <name type="scientific">Planktothricoides raciborskii GIHE-MW2</name>
    <dbReference type="NCBI Taxonomy" id="2792601"/>
    <lineage>
        <taxon>Bacteria</taxon>
        <taxon>Bacillati</taxon>
        <taxon>Cyanobacteriota</taxon>
        <taxon>Cyanophyceae</taxon>
        <taxon>Oscillatoriophycideae</taxon>
        <taxon>Oscillatoriales</taxon>
        <taxon>Oscillatoriaceae</taxon>
        <taxon>Planktothricoides</taxon>
    </lineage>
</organism>
<proteinExistence type="predicted"/>
<sequence>MNESLQILDMSIGVKSFADDPDPDEVKIGNDIRLGFPELFCLEEILQQVIEERQDNFELKGITRFDDPQQPLYIDL</sequence>